<dbReference type="Proteomes" id="UP000033947">
    <property type="component" value="Unassembled WGS sequence"/>
</dbReference>
<dbReference type="AlphaFoldDB" id="A0A0G0Y0P2"/>
<proteinExistence type="predicted"/>
<name>A0A0G0Y0P2_UNCKA</name>
<evidence type="ECO:0000313" key="1">
    <source>
        <dbReference type="EMBL" id="KKS02956.1"/>
    </source>
</evidence>
<evidence type="ECO:0000313" key="2">
    <source>
        <dbReference type="Proteomes" id="UP000033947"/>
    </source>
</evidence>
<dbReference type="EMBL" id="LCBB01000007">
    <property type="protein sequence ID" value="KKS02956.1"/>
    <property type="molecule type" value="Genomic_DNA"/>
</dbReference>
<protein>
    <recommendedName>
        <fullName evidence="3">Cohesin domain-containing protein</fullName>
    </recommendedName>
</protein>
<comment type="caution">
    <text evidence="1">The sequence shown here is derived from an EMBL/GenBank/DDBJ whole genome shotgun (WGS) entry which is preliminary data.</text>
</comment>
<reference evidence="1 2" key="1">
    <citation type="journal article" date="2015" name="Nature">
        <title>rRNA introns, odd ribosomes, and small enigmatic genomes across a large radiation of phyla.</title>
        <authorList>
            <person name="Brown C.T."/>
            <person name="Hug L.A."/>
            <person name="Thomas B.C."/>
            <person name="Sharon I."/>
            <person name="Castelle C.J."/>
            <person name="Singh A."/>
            <person name="Wilkins M.J."/>
            <person name="Williams K.H."/>
            <person name="Banfield J.F."/>
        </authorList>
    </citation>
    <scope>NUCLEOTIDE SEQUENCE [LARGE SCALE GENOMIC DNA]</scope>
</reference>
<dbReference type="Gene3D" id="2.60.40.680">
    <property type="match status" value="1"/>
</dbReference>
<evidence type="ECO:0008006" key="3">
    <source>
        <dbReference type="Google" id="ProtNLM"/>
    </source>
</evidence>
<sequence length="281" mass="30401">MEQDINNQTVKTYWGRMVDGLIDYYHKIPEGQKKFIRRGLLISLALYSSLFTWANLTEPEVSGVTVGAELSFNLSPSQIDVTNGPQNIEIKVTSSTQVSFIHLELVFDKSKVNVSSTPEITGPLTRIITVTSSSMANSTGRLQVVLALDPAYRNSPPSGGFSIANIPFKSVTSEENVTTNITIDDSVSTVVKATGSKTLFSLYGTTVTINQTSSTEPLVPPVPSEPPVIINTCSEYCVSKGYSSGTCRKNSGQCRKNNETSLSEGNGYCTSYSAPNCCCFK</sequence>
<organism evidence="1 2">
    <name type="scientific">candidate division WWE3 bacterium GW2011_GWC2_41_23</name>
    <dbReference type="NCBI Taxonomy" id="1619123"/>
    <lineage>
        <taxon>Bacteria</taxon>
        <taxon>Katanobacteria</taxon>
    </lineage>
</organism>
<accession>A0A0G0Y0P2</accession>
<gene>
    <name evidence="1" type="ORF">UU55_C0007G0001</name>
</gene>